<reference evidence="1 2" key="1">
    <citation type="journal article" date="2024" name="G3 (Bethesda)">
        <title>Genome assembly of Hibiscus sabdariffa L. provides insights into metabolisms of medicinal natural products.</title>
        <authorList>
            <person name="Kim T."/>
        </authorList>
    </citation>
    <scope>NUCLEOTIDE SEQUENCE [LARGE SCALE GENOMIC DNA]</scope>
    <source>
        <strain evidence="1">TK-2024</strain>
        <tissue evidence="1">Old leaves</tissue>
    </source>
</reference>
<accession>A0ABR2SBZ4</accession>
<evidence type="ECO:0000313" key="2">
    <source>
        <dbReference type="Proteomes" id="UP001396334"/>
    </source>
</evidence>
<proteinExistence type="predicted"/>
<protein>
    <recommendedName>
        <fullName evidence="3">Transmembrane protein</fullName>
    </recommendedName>
</protein>
<gene>
    <name evidence="1" type="ORF">V6N11_003001</name>
</gene>
<name>A0ABR2SBZ4_9ROSI</name>
<evidence type="ECO:0000313" key="1">
    <source>
        <dbReference type="EMBL" id="KAK9022758.1"/>
    </source>
</evidence>
<sequence>MQGMRKDMRYTQTRGEVAPPVLISRHRRRTSSCPQLDTIVEEECDDIRVPKRVYVLLPILFSLSLILNYSSDAHVAAIAEREEFSCTS</sequence>
<dbReference type="PANTHER" id="PTHR36063:SF3">
    <property type="entry name" value="PROTEIN, PUTATIVE-RELATED"/>
    <property type="match status" value="1"/>
</dbReference>
<comment type="caution">
    <text evidence="1">The sequence shown here is derived from an EMBL/GenBank/DDBJ whole genome shotgun (WGS) entry which is preliminary data.</text>
</comment>
<evidence type="ECO:0008006" key="3">
    <source>
        <dbReference type="Google" id="ProtNLM"/>
    </source>
</evidence>
<dbReference type="EMBL" id="JBBPBN010000015">
    <property type="protein sequence ID" value="KAK9022758.1"/>
    <property type="molecule type" value="Genomic_DNA"/>
</dbReference>
<keyword evidence="2" id="KW-1185">Reference proteome</keyword>
<dbReference type="Proteomes" id="UP001396334">
    <property type="component" value="Unassembled WGS sequence"/>
</dbReference>
<dbReference type="PANTHER" id="PTHR36063">
    <property type="entry name" value="ARABIDOPSIS THALIANA GENOMIC DNA, CHROMOSOME 5, P1 CLONE:MOK16"/>
    <property type="match status" value="1"/>
</dbReference>
<organism evidence="1 2">
    <name type="scientific">Hibiscus sabdariffa</name>
    <name type="common">roselle</name>
    <dbReference type="NCBI Taxonomy" id="183260"/>
    <lineage>
        <taxon>Eukaryota</taxon>
        <taxon>Viridiplantae</taxon>
        <taxon>Streptophyta</taxon>
        <taxon>Embryophyta</taxon>
        <taxon>Tracheophyta</taxon>
        <taxon>Spermatophyta</taxon>
        <taxon>Magnoliopsida</taxon>
        <taxon>eudicotyledons</taxon>
        <taxon>Gunneridae</taxon>
        <taxon>Pentapetalae</taxon>
        <taxon>rosids</taxon>
        <taxon>malvids</taxon>
        <taxon>Malvales</taxon>
        <taxon>Malvaceae</taxon>
        <taxon>Malvoideae</taxon>
        <taxon>Hibiscus</taxon>
    </lineage>
</organism>